<comment type="pathway">
    <text evidence="1 11 12">Metabolic intermediate biosynthesis; chorismate biosynthesis; chorismate from D-erythrose 4-phosphate and phosphoenolpyruvate: step 7/7.</text>
</comment>
<keyword evidence="6 11" id="KW-0288">FMN</keyword>
<evidence type="ECO:0000313" key="14">
    <source>
        <dbReference type="Proteomes" id="UP000070174"/>
    </source>
</evidence>
<dbReference type="InterPro" id="IPR000453">
    <property type="entry name" value="Chorismate_synth"/>
</dbReference>
<keyword evidence="8 11" id="KW-0521">NADP</keyword>
<dbReference type="GO" id="GO:0004107">
    <property type="term" value="F:chorismate synthase activity"/>
    <property type="evidence" value="ECO:0007669"/>
    <property type="project" value="UniProtKB-UniRule"/>
</dbReference>
<comment type="function">
    <text evidence="11">Catalyzes the anti-1,4-elimination of the C-3 phosphate and the C-6 proR hydrogen from 5-enolpyruvylshikimate-3-phosphate (EPSP) to yield chorismate, which is the branch point compound that serves as the starting substrate for the three terminal pathways of aromatic amino acid biosynthesis. This reaction introduces a second double bond into the aromatic ring system.</text>
</comment>
<comment type="similarity">
    <text evidence="2 11 12">Belongs to the chorismate synthase family.</text>
</comment>
<proteinExistence type="inferred from homology"/>
<comment type="caution">
    <text evidence="13">The sequence shown here is derived from an EMBL/GenBank/DDBJ whole genome shotgun (WGS) entry which is preliminary data.</text>
</comment>
<sequence>MSSVSIGENIKISLFGESHGFAIGGVIDGLPHGQKVDMEKLDKFMARRKPGSGKYVTQRKERDEIKFLSGIKDSIIMGDPLAVIIENNNIRPEDYKALAYTPRPSHIDFSAKKKFGEHIDLIGGGHFSARLTAILTAFGGIAKQILESKNILVSAHLYRIREIQDTRHNDIENIQKAVEKSENNRYSIINEENIEKIDKVLQELVKEKDSTGGIVECSVFGLPPGVGNPVFDGLENNIAKMSFAIPGVKGIEFGSGFEGALKLGSENNDNFYIDERKEIKTKTNHAGGIIGGISSGMPINLKVAFKPTPSIGKEQETVNIQTMSNTRIKIKGRHDPCIAIRGVVVVEAIVSLVVLDYLL</sequence>
<dbReference type="Pfam" id="PF01264">
    <property type="entry name" value="Chorismate_synt"/>
    <property type="match status" value="1"/>
</dbReference>
<dbReference type="NCBIfam" id="TIGR00033">
    <property type="entry name" value="aroC"/>
    <property type="match status" value="1"/>
</dbReference>
<evidence type="ECO:0000313" key="13">
    <source>
        <dbReference type="EMBL" id="KXA29453.1"/>
    </source>
</evidence>
<dbReference type="Gene3D" id="3.60.150.10">
    <property type="entry name" value="Chorismate synthase AroC"/>
    <property type="match status" value="1"/>
</dbReference>
<dbReference type="PANTHER" id="PTHR21085:SF0">
    <property type="entry name" value="CHORISMATE SYNTHASE"/>
    <property type="match status" value="1"/>
</dbReference>
<dbReference type="EC" id="4.2.3.5" evidence="3 11"/>
<dbReference type="PATRIC" id="fig|54005.3.peg.1059"/>
<comment type="subunit">
    <text evidence="11">Homotetramer.</text>
</comment>
<dbReference type="GO" id="GO:0009423">
    <property type="term" value="P:chorismate biosynthetic process"/>
    <property type="evidence" value="ECO:0007669"/>
    <property type="project" value="UniProtKB-UniRule"/>
</dbReference>
<dbReference type="NCBIfam" id="NF003793">
    <property type="entry name" value="PRK05382.1"/>
    <property type="match status" value="1"/>
</dbReference>
<evidence type="ECO:0000256" key="7">
    <source>
        <dbReference type="ARBA" id="ARBA00022827"/>
    </source>
</evidence>
<evidence type="ECO:0000256" key="5">
    <source>
        <dbReference type="ARBA" id="ARBA00022630"/>
    </source>
</evidence>
<dbReference type="RefSeq" id="WP_040397442.1">
    <property type="nucleotide sequence ID" value="NZ_KQ957101.1"/>
</dbReference>
<name>A0A133PLL2_9FIRM</name>
<feature type="binding site" evidence="11">
    <location>
        <position position="291"/>
    </location>
    <ligand>
        <name>FMN</name>
        <dbReference type="ChEBI" id="CHEBI:58210"/>
    </ligand>
</feature>
<comment type="catalytic activity">
    <reaction evidence="11 12">
        <text>5-O-(1-carboxyvinyl)-3-phosphoshikimate = chorismate + phosphate</text>
        <dbReference type="Rhea" id="RHEA:21020"/>
        <dbReference type="ChEBI" id="CHEBI:29748"/>
        <dbReference type="ChEBI" id="CHEBI:43474"/>
        <dbReference type="ChEBI" id="CHEBI:57701"/>
        <dbReference type="EC" id="4.2.3.5"/>
    </reaction>
</comment>
<feature type="binding site" evidence="11">
    <location>
        <begin position="306"/>
        <end position="310"/>
    </location>
    <ligand>
        <name>FMN</name>
        <dbReference type="ChEBI" id="CHEBI:58210"/>
    </ligand>
</feature>
<evidence type="ECO:0000256" key="11">
    <source>
        <dbReference type="HAMAP-Rule" id="MF_00300"/>
    </source>
</evidence>
<keyword evidence="10 11" id="KW-0456">Lyase</keyword>
<evidence type="ECO:0000256" key="2">
    <source>
        <dbReference type="ARBA" id="ARBA00008014"/>
    </source>
</evidence>
<evidence type="ECO:0000256" key="6">
    <source>
        <dbReference type="ARBA" id="ARBA00022643"/>
    </source>
</evidence>
<feature type="binding site" evidence="11">
    <location>
        <position position="54"/>
    </location>
    <ligand>
        <name>NADP(+)</name>
        <dbReference type="ChEBI" id="CHEBI:58349"/>
    </ligand>
</feature>
<dbReference type="GO" id="GO:0005829">
    <property type="term" value="C:cytosol"/>
    <property type="evidence" value="ECO:0007669"/>
    <property type="project" value="TreeGrafter"/>
</dbReference>
<evidence type="ECO:0000256" key="8">
    <source>
        <dbReference type="ARBA" id="ARBA00022857"/>
    </source>
</evidence>
<dbReference type="HAMAP" id="MF_00300">
    <property type="entry name" value="Chorismate_synth"/>
    <property type="match status" value="1"/>
</dbReference>
<comment type="cofactor">
    <cofactor evidence="11 12">
        <name>FMNH2</name>
        <dbReference type="ChEBI" id="CHEBI:57618"/>
    </cofactor>
    <text evidence="11 12">Reduced FMN (FMNH(2)).</text>
</comment>
<feature type="binding site" evidence="11">
    <location>
        <position position="333"/>
    </location>
    <ligand>
        <name>FMN</name>
        <dbReference type="ChEBI" id="CHEBI:58210"/>
    </ligand>
</feature>
<evidence type="ECO:0000256" key="3">
    <source>
        <dbReference type="ARBA" id="ARBA00013036"/>
    </source>
</evidence>
<dbReference type="PANTHER" id="PTHR21085">
    <property type="entry name" value="CHORISMATE SYNTHASE"/>
    <property type="match status" value="1"/>
</dbReference>
<evidence type="ECO:0000256" key="1">
    <source>
        <dbReference type="ARBA" id="ARBA00005044"/>
    </source>
</evidence>
<dbReference type="Proteomes" id="UP000070174">
    <property type="component" value="Unassembled WGS sequence"/>
</dbReference>
<keyword evidence="5 11" id="KW-0285">Flavoprotein</keyword>
<keyword evidence="7 11" id="KW-0274">FAD</keyword>
<comment type="caution">
    <text evidence="11">Lacks conserved residue(s) required for the propagation of feature annotation.</text>
</comment>
<evidence type="ECO:0000256" key="12">
    <source>
        <dbReference type="RuleBase" id="RU000605"/>
    </source>
</evidence>
<feature type="binding site" evidence="11">
    <location>
        <begin position="126"/>
        <end position="128"/>
    </location>
    <ligand>
        <name>FMN</name>
        <dbReference type="ChEBI" id="CHEBI:58210"/>
    </ligand>
</feature>
<dbReference type="GO" id="GO:0008652">
    <property type="term" value="P:amino acid biosynthetic process"/>
    <property type="evidence" value="ECO:0007669"/>
    <property type="project" value="UniProtKB-KW"/>
</dbReference>
<dbReference type="AlphaFoldDB" id="A0A133PLL2"/>
<keyword evidence="9 11" id="KW-0057">Aromatic amino acid biosynthesis</keyword>
<keyword evidence="4 11" id="KW-0028">Amino-acid biosynthesis</keyword>
<evidence type="ECO:0000256" key="9">
    <source>
        <dbReference type="ARBA" id="ARBA00023141"/>
    </source>
</evidence>
<dbReference type="InterPro" id="IPR020541">
    <property type="entry name" value="Chorismate_synthase_CS"/>
</dbReference>
<dbReference type="PIRSF" id="PIRSF001456">
    <property type="entry name" value="Chorismate_synth"/>
    <property type="match status" value="1"/>
</dbReference>
<dbReference type="CDD" id="cd07304">
    <property type="entry name" value="Chorismate_synthase"/>
    <property type="match status" value="1"/>
</dbReference>
<protein>
    <recommendedName>
        <fullName evidence="3 11">Chorismate synthase</fullName>
        <shortName evidence="11">CS</shortName>
        <ecNumber evidence="3 11">4.2.3.5</ecNumber>
    </recommendedName>
    <alternativeName>
        <fullName evidence="11">5-enolpyruvylshikimate-3-phosphate phospholyase</fullName>
    </alternativeName>
</protein>
<reference evidence="13 14" key="1">
    <citation type="submission" date="2016-01" db="EMBL/GenBank/DDBJ databases">
        <authorList>
            <person name="Oliw E.H."/>
        </authorList>
    </citation>
    <scope>NUCLEOTIDE SEQUENCE [LARGE SCALE GENOMIC DNA]</scope>
    <source>
        <strain evidence="13 14">CMW7756A</strain>
    </source>
</reference>
<dbReference type="GO" id="GO:0009073">
    <property type="term" value="P:aromatic amino acid family biosynthetic process"/>
    <property type="evidence" value="ECO:0007669"/>
    <property type="project" value="UniProtKB-KW"/>
</dbReference>
<accession>A0A133PLL2</accession>
<dbReference type="SUPFAM" id="SSF103263">
    <property type="entry name" value="Chorismate synthase, AroC"/>
    <property type="match status" value="1"/>
</dbReference>
<feature type="binding site" evidence="11">
    <location>
        <position position="48"/>
    </location>
    <ligand>
        <name>NADP(+)</name>
        <dbReference type="ChEBI" id="CHEBI:58349"/>
    </ligand>
</feature>
<gene>
    <name evidence="11" type="primary">aroC</name>
    <name evidence="13" type="ORF">HMPREF3229_01077</name>
</gene>
<evidence type="ECO:0000256" key="10">
    <source>
        <dbReference type="ARBA" id="ARBA00023239"/>
    </source>
</evidence>
<dbReference type="EMBL" id="LRQE01000034">
    <property type="protein sequence ID" value="KXA29453.1"/>
    <property type="molecule type" value="Genomic_DNA"/>
</dbReference>
<dbReference type="GO" id="GO:0010181">
    <property type="term" value="F:FMN binding"/>
    <property type="evidence" value="ECO:0007669"/>
    <property type="project" value="TreeGrafter"/>
</dbReference>
<dbReference type="PROSITE" id="PS00789">
    <property type="entry name" value="CHORISMATE_SYNTHASE_3"/>
    <property type="match status" value="1"/>
</dbReference>
<dbReference type="UniPathway" id="UPA00053">
    <property type="reaction ID" value="UER00090"/>
</dbReference>
<organism evidence="13">
    <name type="scientific">Peptoniphilus harei</name>
    <dbReference type="NCBI Taxonomy" id="54005"/>
    <lineage>
        <taxon>Bacteria</taxon>
        <taxon>Bacillati</taxon>
        <taxon>Bacillota</taxon>
        <taxon>Tissierellia</taxon>
        <taxon>Tissierellales</taxon>
        <taxon>Peptoniphilaceae</taxon>
        <taxon>Peptoniphilus</taxon>
    </lineage>
</organism>
<dbReference type="PROSITE" id="PS00787">
    <property type="entry name" value="CHORISMATE_SYNTHASE_1"/>
    <property type="match status" value="1"/>
</dbReference>
<dbReference type="InterPro" id="IPR035904">
    <property type="entry name" value="Chorismate_synth_AroC_sf"/>
</dbReference>
<evidence type="ECO:0000256" key="4">
    <source>
        <dbReference type="ARBA" id="ARBA00022605"/>
    </source>
</evidence>